<evidence type="ECO:0000256" key="4">
    <source>
        <dbReference type="SAM" id="SignalP"/>
    </source>
</evidence>
<reference evidence="5" key="1">
    <citation type="submission" date="2023-06" db="EMBL/GenBank/DDBJ databases">
        <title>Robiginitalea aurantiacus sp. nov. and Algoriphagus sediminis sp. nov., isolated from coastal sediment.</title>
        <authorList>
            <person name="Zhou Z.Y."/>
            <person name="An J."/>
            <person name="Jia Y.W."/>
            <person name="Du Z.J."/>
        </authorList>
    </citation>
    <scope>NUCLEOTIDE SEQUENCE</scope>
    <source>
        <strain evidence="5">C2-7</strain>
    </source>
</reference>
<evidence type="ECO:0000256" key="1">
    <source>
        <dbReference type="ARBA" id="ARBA00003989"/>
    </source>
</evidence>
<sequence>MKKIILTLFFLCAFASVDSFGQQLRFRFTNPAFGGDTFNYQWMLNSAQAQDTFEDPRTSLNEPFGRNADPLSNFSEDLNRQILSRLSRELVTRQFGEDQINEGNYVLGDYQINIGNTGSGLNITITDSRTGASSVVEVPFF</sequence>
<dbReference type="InterPro" id="IPR018893">
    <property type="entry name" value="T8SS_CsgF"/>
</dbReference>
<evidence type="ECO:0000256" key="2">
    <source>
        <dbReference type="ARBA" id="ARBA00014031"/>
    </source>
</evidence>
<dbReference type="Pfam" id="PF10614">
    <property type="entry name" value="CsgF"/>
    <property type="match status" value="1"/>
</dbReference>
<proteinExistence type="predicted"/>
<evidence type="ECO:0000313" key="6">
    <source>
        <dbReference type="Proteomes" id="UP001171916"/>
    </source>
</evidence>
<evidence type="ECO:0000256" key="3">
    <source>
        <dbReference type="ARBA" id="ARBA00022729"/>
    </source>
</evidence>
<feature type="signal peptide" evidence="4">
    <location>
        <begin position="1"/>
        <end position="21"/>
    </location>
</feature>
<feature type="chain" id="PRO_5045251270" description="Curli production assembly/transport component CsgF" evidence="4">
    <location>
        <begin position="22"/>
        <end position="141"/>
    </location>
</feature>
<dbReference type="EMBL" id="JAUEPH010000001">
    <property type="protein sequence ID" value="MDN3202735.1"/>
    <property type="molecule type" value="Genomic_DNA"/>
</dbReference>
<evidence type="ECO:0000313" key="5">
    <source>
        <dbReference type="EMBL" id="MDN3202735.1"/>
    </source>
</evidence>
<protein>
    <recommendedName>
        <fullName evidence="2">Curli production assembly/transport component CsgF</fullName>
    </recommendedName>
</protein>
<keyword evidence="6" id="KW-1185">Reference proteome</keyword>
<dbReference type="RefSeq" id="WP_289998292.1">
    <property type="nucleotide sequence ID" value="NZ_JAUEPH010000001.1"/>
</dbReference>
<comment type="function">
    <text evidence="1">May be involved in the biogenesis of curli organelles.</text>
</comment>
<comment type="caution">
    <text evidence="5">The sequence shown here is derived from an EMBL/GenBank/DDBJ whole genome shotgun (WGS) entry which is preliminary data.</text>
</comment>
<organism evidence="5 6">
    <name type="scientific">Algoriphagus sediminis</name>
    <dbReference type="NCBI Taxonomy" id="3057113"/>
    <lineage>
        <taxon>Bacteria</taxon>
        <taxon>Pseudomonadati</taxon>
        <taxon>Bacteroidota</taxon>
        <taxon>Cytophagia</taxon>
        <taxon>Cytophagales</taxon>
        <taxon>Cyclobacteriaceae</taxon>
        <taxon>Algoriphagus</taxon>
    </lineage>
</organism>
<accession>A0ABT7Y8D3</accession>
<dbReference type="Proteomes" id="UP001171916">
    <property type="component" value="Unassembled WGS sequence"/>
</dbReference>
<name>A0ABT7Y8D3_9BACT</name>
<keyword evidence="3 4" id="KW-0732">Signal</keyword>
<gene>
    <name evidence="5" type="ORF">QVH07_01185</name>
</gene>